<organism evidence="1 2">
    <name type="scientific">Melghirimyces profundicolus</name>
    <dbReference type="NCBI Taxonomy" id="1242148"/>
    <lineage>
        <taxon>Bacteria</taxon>
        <taxon>Bacillati</taxon>
        <taxon>Bacillota</taxon>
        <taxon>Bacilli</taxon>
        <taxon>Bacillales</taxon>
        <taxon>Thermoactinomycetaceae</taxon>
        <taxon>Melghirimyces</taxon>
    </lineage>
</organism>
<dbReference type="OrthoDB" id="2990201at2"/>
<dbReference type="RefSeq" id="WP_108024997.1">
    <property type="nucleotide sequence ID" value="NZ_QBKR01000019.1"/>
</dbReference>
<gene>
    <name evidence="1" type="ORF">C8P63_11941</name>
</gene>
<proteinExistence type="predicted"/>
<reference evidence="1 2" key="1">
    <citation type="submission" date="2018-04" db="EMBL/GenBank/DDBJ databases">
        <title>Genomic Encyclopedia of Archaeal and Bacterial Type Strains, Phase II (KMG-II): from individual species to whole genera.</title>
        <authorList>
            <person name="Goeker M."/>
        </authorList>
    </citation>
    <scope>NUCLEOTIDE SEQUENCE [LARGE SCALE GENOMIC DNA]</scope>
    <source>
        <strain evidence="1 2">DSM 45787</strain>
    </source>
</reference>
<evidence type="ECO:0008006" key="3">
    <source>
        <dbReference type="Google" id="ProtNLM"/>
    </source>
</evidence>
<accession>A0A2T6BH00</accession>
<dbReference type="Proteomes" id="UP000244240">
    <property type="component" value="Unassembled WGS sequence"/>
</dbReference>
<comment type="caution">
    <text evidence="1">The sequence shown here is derived from an EMBL/GenBank/DDBJ whole genome shotgun (WGS) entry which is preliminary data.</text>
</comment>
<dbReference type="EMBL" id="QBKR01000019">
    <property type="protein sequence ID" value="PTX55334.1"/>
    <property type="molecule type" value="Genomic_DNA"/>
</dbReference>
<keyword evidence="2" id="KW-1185">Reference proteome</keyword>
<protein>
    <recommendedName>
        <fullName evidence="3">Lipoprotein</fullName>
    </recommendedName>
</protein>
<dbReference type="PROSITE" id="PS51257">
    <property type="entry name" value="PROKAR_LIPOPROTEIN"/>
    <property type="match status" value="1"/>
</dbReference>
<name>A0A2T6BH00_9BACL</name>
<evidence type="ECO:0000313" key="1">
    <source>
        <dbReference type="EMBL" id="PTX55334.1"/>
    </source>
</evidence>
<sequence>MKEPMRYGIKMLLLAALVTGCAGNRLSAPERAAVDFYKEVWVEGDMNHSGRMLQNRQDETDLRWRVAQTADTERKNPPILVTVSPTDSQMASKTILIHRPSDKRDYKVRVQRSPTGWKVVKFEQNYDKTRGGYISNDAYQRYVREYPALTWKRVENP</sequence>
<dbReference type="AlphaFoldDB" id="A0A2T6BH00"/>
<evidence type="ECO:0000313" key="2">
    <source>
        <dbReference type="Proteomes" id="UP000244240"/>
    </source>
</evidence>